<dbReference type="Pfam" id="PF01565">
    <property type="entry name" value="FAD_binding_4"/>
    <property type="match status" value="1"/>
</dbReference>
<reference evidence="4 5" key="1">
    <citation type="submission" date="2017-07" db="EMBL/GenBank/DDBJ databases">
        <title>Genome sequence of the Sordaria macrospora wild type strain R19027.</title>
        <authorList>
            <person name="Nowrousian M."/>
            <person name="Teichert I."/>
            <person name="Kueck U."/>
        </authorList>
    </citation>
    <scope>NUCLEOTIDE SEQUENCE [LARGE SCALE GENOMIC DNA]</scope>
    <source>
        <strain evidence="4 5">R19027</strain>
        <tissue evidence="4">Mycelium</tissue>
    </source>
</reference>
<dbReference type="EMBL" id="NMPR01000007">
    <property type="protein sequence ID" value="KAA8635942.1"/>
    <property type="molecule type" value="Genomic_DNA"/>
</dbReference>
<accession>A0A8S9A6Z9</accession>
<name>A0A8S9A6Z9_SORMA</name>
<dbReference type="InterPro" id="IPR050432">
    <property type="entry name" value="FAD-linked_Oxidoreductases_BP"/>
</dbReference>
<evidence type="ECO:0000259" key="3">
    <source>
        <dbReference type="PROSITE" id="PS51387"/>
    </source>
</evidence>
<dbReference type="PANTHER" id="PTHR13878">
    <property type="entry name" value="GULONOLACTONE OXIDASE"/>
    <property type="match status" value="1"/>
</dbReference>
<dbReference type="Gene3D" id="3.30.465.10">
    <property type="match status" value="2"/>
</dbReference>
<dbReference type="Proteomes" id="UP000433876">
    <property type="component" value="Unassembled WGS sequence"/>
</dbReference>
<comment type="caution">
    <text evidence="4">The sequence shown here is derived from an EMBL/GenBank/DDBJ whole genome shotgun (WGS) entry which is preliminary data.</text>
</comment>
<evidence type="ECO:0000256" key="2">
    <source>
        <dbReference type="ARBA" id="ARBA00023002"/>
    </source>
</evidence>
<dbReference type="Pfam" id="PF08031">
    <property type="entry name" value="BBE"/>
    <property type="match status" value="1"/>
</dbReference>
<dbReference type="InterPro" id="IPR016166">
    <property type="entry name" value="FAD-bd_PCMH"/>
</dbReference>
<dbReference type="GO" id="GO:0016491">
    <property type="term" value="F:oxidoreductase activity"/>
    <property type="evidence" value="ECO:0007669"/>
    <property type="project" value="UniProtKB-KW"/>
</dbReference>
<protein>
    <recommendedName>
        <fullName evidence="3">FAD-binding PCMH-type domain-containing protein</fullName>
    </recommendedName>
</protein>
<proteinExistence type="inferred from homology"/>
<dbReference type="AlphaFoldDB" id="A0A8S9A6Z9"/>
<keyword evidence="2" id="KW-0560">Oxidoreductase</keyword>
<evidence type="ECO:0000313" key="5">
    <source>
        <dbReference type="Proteomes" id="UP000433876"/>
    </source>
</evidence>
<dbReference type="InterPro" id="IPR016169">
    <property type="entry name" value="FAD-bd_PCMH_sub2"/>
</dbReference>
<dbReference type="PROSITE" id="PS51387">
    <property type="entry name" value="FAD_PCMH"/>
    <property type="match status" value="1"/>
</dbReference>
<dbReference type="InterPro" id="IPR012951">
    <property type="entry name" value="BBE"/>
</dbReference>
<organism evidence="4 5">
    <name type="scientific">Sordaria macrospora</name>
    <dbReference type="NCBI Taxonomy" id="5147"/>
    <lineage>
        <taxon>Eukaryota</taxon>
        <taxon>Fungi</taxon>
        <taxon>Dikarya</taxon>
        <taxon>Ascomycota</taxon>
        <taxon>Pezizomycotina</taxon>
        <taxon>Sordariomycetes</taxon>
        <taxon>Sordariomycetidae</taxon>
        <taxon>Sordariales</taxon>
        <taxon>Sordariaceae</taxon>
        <taxon>Sordaria</taxon>
    </lineage>
</organism>
<dbReference type="PANTHER" id="PTHR13878:SF97">
    <property type="entry name" value="ISOAMYL ALCOHOL OXIDASE"/>
    <property type="match status" value="1"/>
</dbReference>
<evidence type="ECO:0000256" key="1">
    <source>
        <dbReference type="ARBA" id="ARBA00005466"/>
    </source>
</evidence>
<comment type="similarity">
    <text evidence="1">Belongs to the oxygen-dependent FAD-linked oxidoreductase family.</text>
</comment>
<sequence length="700" mass="75854">MPGQGLGESGTSTFTARAYHIGDIATVQSATTNHSHLGSRLARLLILKPSRAAHNEDLHLVPLRFPWFWFRIPTSTTTMRATIASFVSSALLLTQQAAAAPTNTSTWNETTGDIGEGASARTFGVASIFDWTYKRWNGANYACKCHPGDLCWPSTLQWKLLNATVGGNLQVSIPPAASCYNTFQGLLGNISTYNAAQCAEVQANYASEQWQIDLPTAGLWTYFTNDTCRPTTNPTDSCTGGYFPTLYIKAKTIAHIQAGVLFAKNNNLRLIIRNTGHDFLGRSVGWGALVINTHGFKDISLTNSYRGACDYTGSAITVGAGVQAFEALSKLHSLSPPKIMVTGECATVGVAGGLVQGGGHGPLTNLYGFLADTALEFKVITADGVLRTANAKINPDLFWALRGGGPSAFGVIVQATYKTFNDYSSSGTTFALGPVNVNNNETLWWDAIAKFHGYSNHFVDNGLYVYYEIYPGMTFRVQPVVGVNKTAAQLEAVLRPLFDDWNAMGLTFDKTTTTYSTFYELYNALFETEVAGNSALTGGWTFGKTDVANNNAGIIDAFKNVLNNGAFLVGHMWNGGHGLPQSQWADSAVNPRFRNVSDKLITILPLSGNAPIAEKEAAQRVLTDIVDGGLRAAGPNGAAYINEADPFQPNWQTAFWGTNYAKLLKLRQKWDPSGVFYSVSTPGTEKWEQIEYGTRLCKKL</sequence>
<evidence type="ECO:0000313" key="4">
    <source>
        <dbReference type="EMBL" id="KAA8635942.1"/>
    </source>
</evidence>
<dbReference type="InterPro" id="IPR006094">
    <property type="entry name" value="Oxid_FAD_bind_N"/>
</dbReference>
<dbReference type="GO" id="GO:0071949">
    <property type="term" value="F:FAD binding"/>
    <property type="evidence" value="ECO:0007669"/>
    <property type="project" value="InterPro"/>
</dbReference>
<gene>
    <name evidence="4" type="ORF">SMACR_03171</name>
</gene>
<dbReference type="InterPro" id="IPR036318">
    <property type="entry name" value="FAD-bd_PCMH-like_sf"/>
</dbReference>
<feature type="domain" description="FAD-binding PCMH-type" evidence="3">
    <location>
        <begin position="240"/>
        <end position="422"/>
    </location>
</feature>
<dbReference type="SUPFAM" id="SSF56176">
    <property type="entry name" value="FAD-binding/transporter-associated domain-like"/>
    <property type="match status" value="1"/>
</dbReference>
<dbReference type="VEuPathDB" id="FungiDB:SMAC_03171"/>